<dbReference type="AlphaFoldDB" id="A0A2N7RY37"/>
<evidence type="ECO:0000313" key="1">
    <source>
        <dbReference type="EMBL" id="PMQ18806.1"/>
    </source>
</evidence>
<gene>
    <name evidence="1" type="ORF">CIK84_15540</name>
</gene>
<dbReference type="EMBL" id="PNQX01000003">
    <property type="protein sequence ID" value="PMQ18806.1"/>
    <property type="molecule type" value="Genomic_DNA"/>
</dbReference>
<name>A0A2N7RY37_9MICC</name>
<proteinExistence type="predicted"/>
<evidence type="ECO:0000313" key="2">
    <source>
        <dbReference type="Proteomes" id="UP000235739"/>
    </source>
</evidence>
<comment type="caution">
    <text evidence="1">The sequence shown here is derived from an EMBL/GenBank/DDBJ whole genome shotgun (WGS) entry which is preliminary data.</text>
</comment>
<accession>A0A2N7RY37</accession>
<sequence>MFRTATGAAIRPTWVVADPGEPGWKGYWTIARQHLTDVAEAVAIRDGLVFIEMHYSTAEQCDTRCQTAEGNDCTCSCEGKYHGRGEHAAWLEVGDTTLFRGGDEKIVTRSLDGQQALRDREDRLAELIRQIGR</sequence>
<organism evidence="1 2">
    <name type="scientific">Glutamicibacter arilaitensis</name>
    <dbReference type="NCBI Taxonomy" id="256701"/>
    <lineage>
        <taxon>Bacteria</taxon>
        <taxon>Bacillati</taxon>
        <taxon>Actinomycetota</taxon>
        <taxon>Actinomycetes</taxon>
        <taxon>Micrococcales</taxon>
        <taxon>Micrococcaceae</taxon>
        <taxon>Glutamicibacter</taxon>
    </lineage>
</organism>
<dbReference type="Proteomes" id="UP000235739">
    <property type="component" value="Unassembled WGS sequence"/>
</dbReference>
<protein>
    <submittedName>
        <fullName evidence="1">Uncharacterized protein</fullName>
    </submittedName>
</protein>
<reference evidence="1 2" key="1">
    <citation type="journal article" date="2017" name="Elife">
        <title>Extensive horizontal gene transfer in cheese-associated bacteria.</title>
        <authorList>
            <person name="Bonham K.S."/>
            <person name="Wolfe B.E."/>
            <person name="Dutton R.J."/>
        </authorList>
    </citation>
    <scope>NUCLEOTIDE SEQUENCE [LARGE SCALE GENOMIC DNA]</scope>
    <source>
        <strain evidence="1 2">JB182</strain>
    </source>
</reference>